<dbReference type="EMBL" id="CAADRA010000344">
    <property type="protein sequence ID" value="VFT79821.1"/>
    <property type="molecule type" value="Genomic_DNA"/>
</dbReference>
<feature type="compositionally biased region" description="Basic and acidic residues" evidence="1">
    <location>
        <begin position="59"/>
        <end position="71"/>
    </location>
</feature>
<proteinExistence type="predicted"/>
<feature type="region of interest" description="Disordered" evidence="1">
    <location>
        <begin position="1"/>
        <end position="91"/>
    </location>
</feature>
<reference evidence="2" key="2">
    <citation type="submission" date="2019-06" db="EMBL/GenBank/DDBJ databases">
        <title>Genomics analysis of Aphanomyces spp. identifies a new class of oomycete effector associated with host adaptation.</title>
        <authorList>
            <person name="Gaulin E."/>
        </authorList>
    </citation>
    <scope>NUCLEOTIDE SEQUENCE</scope>
    <source>
        <strain evidence="2">CBS 578.67</strain>
    </source>
</reference>
<keyword evidence="4" id="KW-1185">Reference proteome</keyword>
<dbReference type="EMBL" id="VJMH01000344">
    <property type="protein sequence ID" value="KAF0716860.1"/>
    <property type="molecule type" value="Genomic_DNA"/>
</dbReference>
<evidence type="ECO:0000313" key="4">
    <source>
        <dbReference type="Proteomes" id="UP000332933"/>
    </source>
</evidence>
<evidence type="ECO:0000313" key="2">
    <source>
        <dbReference type="EMBL" id="KAF0716860.1"/>
    </source>
</evidence>
<dbReference type="AlphaFoldDB" id="A0A485K8P7"/>
<protein>
    <submittedName>
        <fullName evidence="3">Aste57867_2625 protein</fullName>
    </submittedName>
</protein>
<reference evidence="3 4" key="1">
    <citation type="submission" date="2019-03" db="EMBL/GenBank/DDBJ databases">
        <authorList>
            <person name="Gaulin E."/>
            <person name="Dumas B."/>
        </authorList>
    </citation>
    <scope>NUCLEOTIDE SEQUENCE [LARGE SCALE GENOMIC DNA]</scope>
    <source>
        <strain evidence="3">CBS 568.67</strain>
    </source>
</reference>
<feature type="region of interest" description="Disordered" evidence="1">
    <location>
        <begin position="187"/>
        <end position="210"/>
    </location>
</feature>
<name>A0A485K8P7_9STRA</name>
<evidence type="ECO:0000313" key="3">
    <source>
        <dbReference type="EMBL" id="VFT79821.1"/>
    </source>
</evidence>
<dbReference type="Proteomes" id="UP000332933">
    <property type="component" value="Unassembled WGS sequence"/>
</dbReference>
<organism evidence="3 4">
    <name type="scientific">Aphanomyces stellatus</name>
    <dbReference type="NCBI Taxonomy" id="120398"/>
    <lineage>
        <taxon>Eukaryota</taxon>
        <taxon>Sar</taxon>
        <taxon>Stramenopiles</taxon>
        <taxon>Oomycota</taxon>
        <taxon>Saprolegniomycetes</taxon>
        <taxon>Saprolegniales</taxon>
        <taxon>Verrucalvaceae</taxon>
        <taxon>Aphanomyces</taxon>
    </lineage>
</organism>
<gene>
    <name evidence="3" type="primary">Aste57867_2625</name>
    <name evidence="2" type="ORF">As57867_002618</name>
    <name evidence="3" type="ORF">ASTE57867_2625</name>
</gene>
<evidence type="ECO:0000256" key="1">
    <source>
        <dbReference type="SAM" id="MobiDB-lite"/>
    </source>
</evidence>
<feature type="compositionally biased region" description="Polar residues" evidence="1">
    <location>
        <begin position="198"/>
        <end position="208"/>
    </location>
</feature>
<accession>A0A485K8P7</accession>
<sequence length="322" mass="35344">MADDDHGCASESFEESSPVKPIAPKESQFGYSSEEFDESLSDAVPPMDIPGPHALIETPGEKPTVKIHESDDQYSTDAFDTHDDDLTKPMTDQVERQSTLLVEESGDLYKDDTFEASPVTRQPSPCEMVDARDNDALHVERHHHQDDAGDSSVFPNERSDEQLWEDELPDRLMPERERLVAHGDILPPISPAEETLPPQETATSSSTHEPFDTLVRLPFVGDGIVSQGNIDEAMRAHLTPCPRLAQRLEVSDATLYQLVISLLAGQHNEPPPLPPPHKVSTATQTTPLAAGIPRPAIPDVDPAITAAFNDDYVAFIQHLAQA</sequence>